<evidence type="ECO:0000256" key="3">
    <source>
        <dbReference type="ARBA" id="ARBA00022692"/>
    </source>
</evidence>
<feature type="transmembrane region" description="Helical" evidence="6">
    <location>
        <begin position="241"/>
        <end position="260"/>
    </location>
</feature>
<proteinExistence type="predicted"/>
<dbReference type="HOGENOM" id="CLU_031365_1_2_9"/>
<dbReference type="PANTHER" id="PTHR30482:SF10">
    <property type="entry name" value="HIGH-AFFINITY BRANCHED-CHAIN AMINO ACID TRANSPORT PROTEIN BRAE"/>
    <property type="match status" value="1"/>
</dbReference>
<feature type="transmembrane region" description="Helical" evidence="6">
    <location>
        <begin position="115"/>
        <end position="139"/>
    </location>
</feature>
<keyword evidence="5 6" id="KW-0472">Membrane</keyword>
<feature type="transmembrane region" description="Helical" evidence="6">
    <location>
        <begin position="57"/>
        <end position="75"/>
    </location>
</feature>
<dbReference type="InterPro" id="IPR043428">
    <property type="entry name" value="LivM-like"/>
</dbReference>
<dbReference type="GO" id="GO:0005886">
    <property type="term" value="C:plasma membrane"/>
    <property type="evidence" value="ECO:0007669"/>
    <property type="project" value="UniProtKB-SubCell"/>
</dbReference>
<organism evidence="7 8">
    <name type="scientific">Thermincola potens (strain JR)</name>
    <dbReference type="NCBI Taxonomy" id="635013"/>
    <lineage>
        <taxon>Bacteria</taxon>
        <taxon>Bacillati</taxon>
        <taxon>Bacillota</taxon>
        <taxon>Clostridia</taxon>
        <taxon>Eubacteriales</taxon>
        <taxon>Thermincolaceae</taxon>
        <taxon>Thermincola</taxon>
    </lineage>
</organism>
<dbReference type="CDD" id="cd06581">
    <property type="entry name" value="TM_PBP1_LivM_like"/>
    <property type="match status" value="1"/>
</dbReference>
<reference evidence="7 8" key="1">
    <citation type="submission" date="2010-05" db="EMBL/GenBank/DDBJ databases">
        <title>Complete sequence of Thermincola sp. JR.</title>
        <authorList>
            <consortium name="US DOE Joint Genome Institute"/>
            <person name="Lucas S."/>
            <person name="Copeland A."/>
            <person name="Lapidus A."/>
            <person name="Cheng J.-F."/>
            <person name="Bruce D."/>
            <person name="Goodwin L."/>
            <person name="Pitluck S."/>
            <person name="Chertkov O."/>
            <person name="Detter J.C."/>
            <person name="Han C."/>
            <person name="Tapia R."/>
            <person name="Land M."/>
            <person name="Hauser L."/>
            <person name="Kyrpides N."/>
            <person name="Mikhailova N."/>
            <person name="Hazen T.C."/>
            <person name="Woyke T."/>
        </authorList>
    </citation>
    <scope>NUCLEOTIDE SEQUENCE [LARGE SCALE GENOMIC DNA]</scope>
    <source>
        <strain evidence="7 8">JR</strain>
    </source>
</reference>
<dbReference type="STRING" id="635013.TherJR_2853"/>
<dbReference type="EMBL" id="CP002028">
    <property type="protein sequence ID" value="ADG83685.1"/>
    <property type="molecule type" value="Genomic_DNA"/>
</dbReference>
<feature type="transmembrane region" description="Helical" evidence="6">
    <location>
        <begin position="170"/>
        <end position="189"/>
    </location>
</feature>
<feature type="transmembrane region" description="Helical" evidence="6">
    <location>
        <begin position="30"/>
        <end position="51"/>
    </location>
</feature>
<keyword evidence="3 6" id="KW-0812">Transmembrane</keyword>
<keyword evidence="8" id="KW-1185">Reference proteome</keyword>
<dbReference type="RefSeq" id="WP_013121675.1">
    <property type="nucleotide sequence ID" value="NC_014152.1"/>
</dbReference>
<gene>
    <name evidence="7" type="ordered locus">TherJR_2853</name>
</gene>
<dbReference type="KEGG" id="tjr:TherJR_2853"/>
<feature type="transmembrane region" description="Helical" evidence="6">
    <location>
        <begin position="6"/>
        <end position="23"/>
    </location>
</feature>
<comment type="subcellular location">
    <subcellularLocation>
        <location evidence="1">Cell membrane</location>
        <topology evidence="1">Multi-pass membrane protein</topology>
    </subcellularLocation>
</comment>
<accession>D5XD09</accession>
<keyword evidence="4 6" id="KW-1133">Transmembrane helix</keyword>
<dbReference type="Proteomes" id="UP000002377">
    <property type="component" value="Chromosome"/>
</dbReference>
<keyword evidence="2" id="KW-1003">Cell membrane</keyword>
<dbReference type="eggNOG" id="COG4177">
    <property type="taxonomic scope" value="Bacteria"/>
</dbReference>
<evidence type="ECO:0000256" key="6">
    <source>
        <dbReference type="SAM" id="Phobius"/>
    </source>
</evidence>
<dbReference type="PANTHER" id="PTHR30482">
    <property type="entry name" value="HIGH-AFFINITY BRANCHED-CHAIN AMINO ACID TRANSPORT SYSTEM PERMEASE"/>
    <property type="match status" value="1"/>
</dbReference>
<dbReference type="InterPro" id="IPR001851">
    <property type="entry name" value="ABC_transp_permease"/>
</dbReference>
<evidence type="ECO:0000256" key="2">
    <source>
        <dbReference type="ARBA" id="ARBA00022475"/>
    </source>
</evidence>
<dbReference type="AlphaFoldDB" id="D5XD09"/>
<evidence type="ECO:0000256" key="4">
    <source>
        <dbReference type="ARBA" id="ARBA00022989"/>
    </source>
</evidence>
<protein>
    <submittedName>
        <fullName evidence="7">Inner-membrane translocator</fullName>
    </submittedName>
</protein>
<dbReference type="Pfam" id="PF02653">
    <property type="entry name" value="BPD_transp_2"/>
    <property type="match status" value="1"/>
</dbReference>
<evidence type="ECO:0000313" key="7">
    <source>
        <dbReference type="EMBL" id="ADG83685.1"/>
    </source>
</evidence>
<evidence type="ECO:0000256" key="5">
    <source>
        <dbReference type="ARBA" id="ARBA00023136"/>
    </source>
</evidence>
<feature type="transmembrane region" description="Helical" evidence="6">
    <location>
        <begin position="82"/>
        <end position="103"/>
    </location>
</feature>
<dbReference type="OrthoDB" id="9789927at2"/>
<evidence type="ECO:0000313" key="8">
    <source>
        <dbReference type="Proteomes" id="UP000002377"/>
    </source>
</evidence>
<dbReference type="GO" id="GO:0015658">
    <property type="term" value="F:branched-chain amino acid transmembrane transporter activity"/>
    <property type="evidence" value="ECO:0007669"/>
    <property type="project" value="InterPro"/>
</dbReference>
<sequence>MQTLLLINLGANLMLVLAINLVTGLSGQLFLGYSGLMGIGAYTAVSLAHYYHLPPAVTIPAAGITAMAIGCAVFSQLTRLPSILMAVVSLIFVQVTASLLSIAPAPAFTASIDAAQASTILTVAMAITIALEVFVCHLVEHSRFGRGLIAIREEEFLAELLGINKIGYQVQALATGCLFAGLAGGYYAAFTGSYQAADWGLLRTLEIVAAAFMGGLGSRRGIFAGTVIITLTSGFVPDTPYAQAIIAGVLILLILLTVLLRPTGLQGSVNVQKLLQKAVGPCKRPGRENLYAASDDGQRNQKM</sequence>
<evidence type="ECO:0000256" key="1">
    <source>
        <dbReference type="ARBA" id="ARBA00004651"/>
    </source>
</evidence>
<name>D5XD09_THEPJ</name>